<evidence type="ECO:0000313" key="2">
    <source>
        <dbReference type="EMBL" id="MBC9716711.1"/>
    </source>
</evidence>
<dbReference type="InterPro" id="IPR000834">
    <property type="entry name" value="Peptidase_M14"/>
</dbReference>
<proteinExistence type="predicted"/>
<dbReference type="SUPFAM" id="SSF53187">
    <property type="entry name" value="Zn-dependent exopeptidases"/>
    <property type="match status" value="1"/>
</dbReference>
<evidence type="ECO:0000313" key="3">
    <source>
        <dbReference type="Proteomes" id="UP000642284"/>
    </source>
</evidence>
<protein>
    <submittedName>
        <fullName evidence="2">3-hydroxyacyl-CoA dehydrogenase</fullName>
    </submittedName>
</protein>
<evidence type="ECO:0000259" key="1">
    <source>
        <dbReference type="Pfam" id="PF00246"/>
    </source>
</evidence>
<dbReference type="EMBL" id="JACTVJ010000015">
    <property type="protein sequence ID" value="MBC9716711.1"/>
    <property type="molecule type" value="Genomic_DNA"/>
</dbReference>
<dbReference type="Proteomes" id="UP000642284">
    <property type="component" value="Unassembled WGS sequence"/>
</dbReference>
<feature type="domain" description="Peptidase M14" evidence="1">
    <location>
        <begin position="11"/>
        <end position="101"/>
    </location>
</feature>
<name>A0ABR7SQB0_9ACTN</name>
<reference evidence="2 3" key="1">
    <citation type="submission" date="2020-08" db="EMBL/GenBank/DDBJ databases">
        <title>Genemic of Streptomyces polyaspartic.</title>
        <authorList>
            <person name="Liu W."/>
        </authorList>
    </citation>
    <scope>NUCLEOTIDE SEQUENCE [LARGE SCALE GENOMIC DNA]</scope>
    <source>
        <strain evidence="2 3">TRM66268-LWL</strain>
    </source>
</reference>
<organism evidence="2 3">
    <name type="scientific">Streptomyces polyasparticus</name>
    <dbReference type="NCBI Taxonomy" id="2767826"/>
    <lineage>
        <taxon>Bacteria</taxon>
        <taxon>Bacillati</taxon>
        <taxon>Actinomycetota</taxon>
        <taxon>Actinomycetes</taxon>
        <taxon>Kitasatosporales</taxon>
        <taxon>Streptomycetaceae</taxon>
        <taxon>Streptomyces</taxon>
    </lineage>
</organism>
<keyword evidence="3" id="KW-1185">Reference proteome</keyword>
<comment type="caution">
    <text evidence="2">The sequence shown here is derived from an EMBL/GenBank/DDBJ whole genome shotgun (WGS) entry which is preliminary data.</text>
</comment>
<dbReference type="Pfam" id="PF00246">
    <property type="entry name" value="Peptidase_M14"/>
    <property type="match status" value="1"/>
</dbReference>
<sequence>MYRYPAADDVERAVRRLAEEHPRLLRLREVGRSGDGRALWLLSAGHGSRDVLTVAGAHANEPVGGASVLELARRFVRDPRWLAERDCTWHALLCLDPDGARRHEGLEGPSLLGYHLGFYRPNFTRQPEFLPGAGDGRPPMPESRALMGVLDELRPVVQFSLHGNEVGGSFVQLTAPLTGAGQAFRDVAAELAVPWEFRPFDGIDWLVDGPGVLRLPAGGQEQEEKDPSGFLSRATWTYPARYGTVSVVVEAPMWAAPAVSDPTPVADPAAELRKVGDLLLGRLQQVSDALAGVPEPSSPYQAAARELLDVAPEVAVTWREYAPGGSGIAATAGSGTSMGIAARRIPLRAAAMMRRALLAEGRTAQGRTATARTAGAARALEWLMREWCAELATEFRAAWVPVATQVALQTRVMREIVASASA</sequence>
<gene>
    <name evidence="2" type="ORF">H9Y04_29675</name>
</gene>
<accession>A0ABR7SQB0</accession>
<dbReference type="Gene3D" id="3.40.630.10">
    <property type="entry name" value="Zn peptidases"/>
    <property type="match status" value="1"/>
</dbReference>